<gene>
    <name evidence="1" type="ORF">GCM10011534_25010</name>
</gene>
<dbReference type="PANTHER" id="PTHR41260">
    <property type="entry name" value="PROTEIN ECSC"/>
    <property type="match status" value="1"/>
</dbReference>
<accession>A0A917SY74</accession>
<dbReference type="RefSeq" id="WP_028287635.1">
    <property type="nucleotide sequence ID" value="NZ_BMLF01000002.1"/>
</dbReference>
<name>A0A917SY74_9RHOB</name>
<keyword evidence="2" id="KW-1185">Reference proteome</keyword>
<dbReference type="EMBL" id="BMLF01000002">
    <property type="protein sequence ID" value="GGM02190.1"/>
    <property type="molecule type" value="Genomic_DNA"/>
</dbReference>
<evidence type="ECO:0008006" key="3">
    <source>
        <dbReference type="Google" id="ProtNLM"/>
    </source>
</evidence>
<dbReference type="AlphaFoldDB" id="A0A917SY74"/>
<dbReference type="PANTHER" id="PTHR41260:SF1">
    <property type="entry name" value="PROTEIN ECSC"/>
    <property type="match status" value="1"/>
</dbReference>
<dbReference type="Proteomes" id="UP000649829">
    <property type="component" value="Unassembled WGS sequence"/>
</dbReference>
<comment type="caution">
    <text evidence="1">The sequence shown here is derived from an EMBL/GenBank/DDBJ whole genome shotgun (WGS) entry which is preliminary data.</text>
</comment>
<evidence type="ECO:0000313" key="2">
    <source>
        <dbReference type="Proteomes" id="UP000649829"/>
    </source>
</evidence>
<organism evidence="1 2">
    <name type="scientific">Pseudooceanicola nanhaiensis</name>
    <dbReference type="NCBI Taxonomy" id="375761"/>
    <lineage>
        <taxon>Bacteria</taxon>
        <taxon>Pseudomonadati</taxon>
        <taxon>Pseudomonadota</taxon>
        <taxon>Alphaproteobacteria</taxon>
        <taxon>Rhodobacterales</taxon>
        <taxon>Paracoccaceae</taxon>
        <taxon>Pseudooceanicola</taxon>
    </lineage>
</organism>
<protein>
    <recommendedName>
        <fullName evidence="3">Protein EcsC</fullName>
    </recommendedName>
</protein>
<sequence>MDDTPELPQPVKAELDMLARRYKRAGGLGMQVLNVIGVTAESLIDRLPKELRGRLDRATEVALAAGMRTAHGSRGMLKDQPDWLNSAFTTAMGAAGGFGGLPTAMAEIPVTTMVLLRIIEGVAAEHGFDTESENVQFDVIQVFAAAGPLGRGEGADLGFLTSRMALSGGTVRAMITRVAPRFATVLGQKLAAQTVPVLGAMAGAATNYAFTSYYNEMAHVHFGLRRLAIEADLPHDDLVEHLRVRIERPRVKAA</sequence>
<reference evidence="1" key="2">
    <citation type="submission" date="2020-09" db="EMBL/GenBank/DDBJ databases">
        <authorList>
            <person name="Sun Q."/>
            <person name="Zhou Y."/>
        </authorList>
    </citation>
    <scope>NUCLEOTIDE SEQUENCE</scope>
    <source>
        <strain evidence="1">CGMCC 1.6293</strain>
    </source>
</reference>
<reference evidence="1" key="1">
    <citation type="journal article" date="2014" name="Int. J. Syst. Evol. Microbiol.">
        <title>Complete genome sequence of Corynebacterium casei LMG S-19264T (=DSM 44701T), isolated from a smear-ripened cheese.</title>
        <authorList>
            <consortium name="US DOE Joint Genome Institute (JGI-PGF)"/>
            <person name="Walter F."/>
            <person name="Albersmeier A."/>
            <person name="Kalinowski J."/>
            <person name="Ruckert C."/>
        </authorList>
    </citation>
    <scope>NUCLEOTIDE SEQUENCE</scope>
    <source>
        <strain evidence="1">CGMCC 1.6293</strain>
    </source>
</reference>
<proteinExistence type="predicted"/>
<dbReference type="Pfam" id="PF12787">
    <property type="entry name" value="EcsC"/>
    <property type="match status" value="1"/>
</dbReference>
<evidence type="ECO:0000313" key="1">
    <source>
        <dbReference type="EMBL" id="GGM02190.1"/>
    </source>
</evidence>
<dbReference type="InterPro" id="IPR024787">
    <property type="entry name" value="EcsC"/>
</dbReference>